<organism evidence="2 3">
    <name type="scientific">Roseomonas elaeocarpi</name>
    <dbReference type="NCBI Taxonomy" id="907779"/>
    <lineage>
        <taxon>Bacteria</taxon>
        <taxon>Pseudomonadati</taxon>
        <taxon>Pseudomonadota</taxon>
        <taxon>Alphaproteobacteria</taxon>
        <taxon>Acetobacterales</taxon>
        <taxon>Roseomonadaceae</taxon>
        <taxon>Roseomonas</taxon>
    </lineage>
</organism>
<evidence type="ECO:0000256" key="1">
    <source>
        <dbReference type="SAM" id="MobiDB-lite"/>
    </source>
</evidence>
<dbReference type="Proteomes" id="UP001589865">
    <property type="component" value="Unassembled WGS sequence"/>
</dbReference>
<accession>A0ABV6JYQ3</accession>
<reference evidence="2 3" key="1">
    <citation type="submission" date="2024-09" db="EMBL/GenBank/DDBJ databases">
        <authorList>
            <person name="Sun Q."/>
            <person name="Mori K."/>
        </authorList>
    </citation>
    <scope>NUCLEOTIDE SEQUENCE [LARGE SCALE GENOMIC DNA]</scope>
    <source>
        <strain evidence="2 3">TBRC 5777</strain>
    </source>
</reference>
<evidence type="ECO:0008006" key="4">
    <source>
        <dbReference type="Google" id="ProtNLM"/>
    </source>
</evidence>
<feature type="compositionally biased region" description="Pro residues" evidence="1">
    <location>
        <begin position="1"/>
        <end position="13"/>
    </location>
</feature>
<sequence length="222" mass="23263">MLPPSPSIAPQPPPDEDEEAGRVAAWLTARPGFLADRPALYRRLVPPRRVHGERLADHMAAMLGAERDAARAITEAARSGGGLQLRVQRAVLALIAPAGRHGDPAEVIAAEWPALLGLDSVAVAGSGTPARHLRPLPAGLATQLLPPGREWRLRDATPDGLPEANLLHGEAAPLILRDALLRLPAGRLLVLGTREAAMLPERGAGQALLFLARAAAAALGMP</sequence>
<dbReference type="EMBL" id="JBHLUN010000017">
    <property type="protein sequence ID" value="MFC0410774.1"/>
    <property type="molecule type" value="Genomic_DNA"/>
</dbReference>
<comment type="caution">
    <text evidence="2">The sequence shown here is derived from an EMBL/GenBank/DDBJ whole genome shotgun (WGS) entry which is preliminary data.</text>
</comment>
<protein>
    <recommendedName>
        <fullName evidence="4">DUF484 domain-containing protein</fullName>
    </recommendedName>
</protein>
<evidence type="ECO:0000313" key="2">
    <source>
        <dbReference type="EMBL" id="MFC0410774.1"/>
    </source>
</evidence>
<name>A0ABV6JYQ3_9PROT</name>
<gene>
    <name evidence="2" type="ORF">ACFFGY_21205</name>
</gene>
<dbReference type="RefSeq" id="WP_377046528.1">
    <property type="nucleotide sequence ID" value="NZ_JBHLUN010000017.1"/>
</dbReference>
<evidence type="ECO:0000313" key="3">
    <source>
        <dbReference type="Proteomes" id="UP001589865"/>
    </source>
</evidence>
<keyword evidence="3" id="KW-1185">Reference proteome</keyword>
<feature type="region of interest" description="Disordered" evidence="1">
    <location>
        <begin position="1"/>
        <end position="20"/>
    </location>
</feature>
<proteinExistence type="predicted"/>